<dbReference type="AlphaFoldDB" id="A0A3M2RFE9"/>
<evidence type="ECO:0000313" key="2">
    <source>
        <dbReference type="EMBL" id="RMJ03665.1"/>
    </source>
</evidence>
<dbReference type="STRING" id="2010991.A0A3M2RFE9"/>
<evidence type="ECO:0000259" key="1">
    <source>
        <dbReference type="Pfam" id="PF00646"/>
    </source>
</evidence>
<protein>
    <recommendedName>
        <fullName evidence="1">F-box domain-containing protein</fullName>
    </recommendedName>
</protein>
<accession>A0A3M2RFE9</accession>
<feature type="non-terminal residue" evidence="2">
    <location>
        <position position="132"/>
    </location>
</feature>
<dbReference type="EMBL" id="NKUJ01000495">
    <property type="protein sequence ID" value="RMJ03665.1"/>
    <property type="molecule type" value="Genomic_DNA"/>
</dbReference>
<name>A0A3M2RFE9_9HYPO</name>
<gene>
    <name evidence="2" type="ORF">CDV36_014806</name>
</gene>
<dbReference type="SUPFAM" id="SSF81383">
    <property type="entry name" value="F-box domain"/>
    <property type="match status" value="1"/>
</dbReference>
<proteinExistence type="predicted"/>
<feature type="domain" description="F-box" evidence="1">
    <location>
        <begin position="70"/>
        <end position="105"/>
    </location>
</feature>
<organism evidence="2 3">
    <name type="scientific">Fusarium kuroshium</name>
    <dbReference type="NCBI Taxonomy" id="2010991"/>
    <lineage>
        <taxon>Eukaryota</taxon>
        <taxon>Fungi</taxon>
        <taxon>Dikarya</taxon>
        <taxon>Ascomycota</taxon>
        <taxon>Pezizomycotina</taxon>
        <taxon>Sordariomycetes</taxon>
        <taxon>Hypocreomycetidae</taxon>
        <taxon>Hypocreales</taxon>
        <taxon>Nectriaceae</taxon>
        <taxon>Fusarium</taxon>
        <taxon>Fusarium solani species complex</taxon>
    </lineage>
</organism>
<evidence type="ECO:0000313" key="3">
    <source>
        <dbReference type="Proteomes" id="UP000277212"/>
    </source>
</evidence>
<dbReference type="Proteomes" id="UP000277212">
    <property type="component" value="Unassembled WGS sequence"/>
</dbReference>
<dbReference type="InterPro" id="IPR001810">
    <property type="entry name" value="F-box_dom"/>
</dbReference>
<dbReference type="InterPro" id="IPR036047">
    <property type="entry name" value="F-box-like_dom_sf"/>
</dbReference>
<keyword evidence="3" id="KW-1185">Reference proteome</keyword>
<sequence>MSSEIGIEEHRQEVLRVCSYHRSDFASDLVYTRPRKIQVIAPLLQTHFTEPSPSKHGPPFRLGVLDVFTPELLVNILLQLDIVSYLRFRHVNRYARVIATHLPEYKLVSKHGLEGLAAILRTGLGEYFTIKD</sequence>
<reference evidence="2 3" key="1">
    <citation type="submission" date="2017-06" db="EMBL/GenBank/DDBJ databases">
        <title>Comparative genomic analysis of Ambrosia Fusariam Clade fungi.</title>
        <authorList>
            <person name="Stajich J.E."/>
            <person name="Carrillo J."/>
            <person name="Kijimoto T."/>
            <person name="Eskalen A."/>
            <person name="O'Donnell K."/>
            <person name="Kasson M."/>
        </authorList>
    </citation>
    <scope>NUCLEOTIDE SEQUENCE [LARGE SCALE GENOMIC DNA]</scope>
    <source>
        <strain evidence="2">UCR3666</strain>
    </source>
</reference>
<comment type="caution">
    <text evidence="2">The sequence shown here is derived from an EMBL/GenBank/DDBJ whole genome shotgun (WGS) entry which is preliminary data.</text>
</comment>
<dbReference type="OrthoDB" id="165382at2759"/>
<dbReference type="Pfam" id="PF00646">
    <property type="entry name" value="F-box"/>
    <property type="match status" value="1"/>
</dbReference>